<evidence type="ECO:0000313" key="4">
    <source>
        <dbReference type="Proteomes" id="UP000198620"/>
    </source>
</evidence>
<dbReference type="InterPro" id="IPR052563">
    <property type="entry name" value="FliK"/>
</dbReference>
<dbReference type="Proteomes" id="UP000198620">
    <property type="component" value="Unassembled WGS sequence"/>
</dbReference>
<dbReference type="STRING" id="1233.SAMN05216387_102377"/>
<sequence>MLTPSIFSNSPSNSSLSGPVKTPASAANAGETLQSPERSGFNKLFEQEMNDRTHMSEARSTNINTSVQAGKNERATAAGSEGGDASVDPGEDTPGLRKASKTEATPASSAPLQLVNFATMLPDLHTGMTTGQSVQPPAEALAITGAHAHIDVRIGHDLDAQAHVKSENGVNATARSRAGTLAEDLLADVAQAEQLVDAAAYAGFAGLPAGFIPIKNTHAGTGAGPVTAAGDRAALKIADGSTGVSAGLSAGMTDGVQEGGVGRGRSAALQNTVIQLNTNARQDGLKSQEFSLPEKGFTGELAKLADTSSGATPQNLSTIQTETVLSVATAERGFTPGILSTAESSPDHSLSRLEPRLGSAGWDVALGQKVVWTVSQQQQIAELSLNPPDLGPLQVILSVNNDQASAMFISQSADVRQALEAALPKLKEMMADSGISLGNTTVNSDNSQQNEWLEGSEGRNNSGGHHSDVNGGAPTSTSDGARVNITGISISGLIDTFA</sequence>
<dbReference type="InterPro" id="IPR038610">
    <property type="entry name" value="FliK-like_C_sf"/>
</dbReference>
<accession>A0A1H7J339</accession>
<dbReference type="AlphaFoldDB" id="A0A1H7J339"/>
<dbReference type="Pfam" id="PF02120">
    <property type="entry name" value="Flg_hook"/>
    <property type="match status" value="1"/>
</dbReference>
<dbReference type="Gene3D" id="3.30.750.140">
    <property type="match status" value="1"/>
</dbReference>
<dbReference type="EMBL" id="FOBH01000002">
    <property type="protein sequence ID" value="SEK69139.1"/>
    <property type="molecule type" value="Genomic_DNA"/>
</dbReference>
<evidence type="ECO:0000256" key="1">
    <source>
        <dbReference type="SAM" id="MobiDB-lite"/>
    </source>
</evidence>
<reference evidence="3 4" key="1">
    <citation type="submission" date="2016-10" db="EMBL/GenBank/DDBJ databases">
        <authorList>
            <person name="de Groot N.N."/>
        </authorList>
    </citation>
    <scope>NUCLEOTIDE SEQUENCE [LARGE SCALE GENOMIC DNA]</scope>
    <source>
        <strain evidence="3 4">Nv1</strain>
    </source>
</reference>
<evidence type="ECO:0000313" key="3">
    <source>
        <dbReference type="EMBL" id="SEK69139.1"/>
    </source>
</evidence>
<evidence type="ECO:0000259" key="2">
    <source>
        <dbReference type="Pfam" id="PF02120"/>
    </source>
</evidence>
<feature type="compositionally biased region" description="Low complexity" evidence="1">
    <location>
        <begin position="1"/>
        <end position="17"/>
    </location>
</feature>
<feature type="compositionally biased region" description="Polar residues" evidence="1">
    <location>
        <begin position="58"/>
        <end position="69"/>
    </location>
</feature>
<feature type="compositionally biased region" description="Basic and acidic residues" evidence="1">
    <location>
        <begin position="45"/>
        <end position="57"/>
    </location>
</feature>
<keyword evidence="4" id="KW-1185">Reference proteome</keyword>
<protein>
    <submittedName>
        <fullName evidence="3">Hook-length control protein FliK</fullName>
    </submittedName>
</protein>
<dbReference type="CDD" id="cd17470">
    <property type="entry name" value="T3SS_Flik_C"/>
    <property type="match status" value="1"/>
</dbReference>
<feature type="region of interest" description="Disordered" evidence="1">
    <location>
        <begin position="1"/>
        <end position="110"/>
    </location>
</feature>
<feature type="domain" description="Flagellar hook-length control protein-like C-terminal" evidence="2">
    <location>
        <begin position="368"/>
        <end position="450"/>
    </location>
</feature>
<dbReference type="PANTHER" id="PTHR37533:SF2">
    <property type="entry name" value="FLAGELLAR HOOK-LENGTH CONTROL PROTEIN"/>
    <property type="match status" value="1"/>
</dbReference>
<feature type="compositionally biased region" description="Polar residues" evidence="1">
    <location>
        <begin position="437"/>
        <end position="451"/>
    </location>
</feature>
<organism evidence="3 4">
    <name type="scientific">Nitrosovibrio tenuis</name>
    <dbReference type="NCBI Taxonomy" id="1233"/>
    <lineage>
        <taxon>Bacteria</taxon>
        <taxon>Pseudomonadati</taxon>
        <taxon>Pseudomonadota</taxon>
        <taxon>Betaproteobacteria</taxon>
        <taxon>Nitrosomonadales</taxon>
        <taxon>Nitrosomonadaceae</taxon>
        <taxon>Nitrosovibrio</taxon>
    </lineage>
</organism>
<gene>
    <name evidence="3" type="ORF">SAMN05216387_102377</name>
</gene>
<name>A0A1H7J339_9PROT</name>
<feature type="region of interest" description="Disordered" evidence="1">
    <location>
        <begin position="437"/>
        <end position="482"/>
    </location>
</feature>
<dbReference type="OrthoDB" id="8596319at2"/>
<proteinExistence type="predicted"/>
<dbReference type="InterPro" id="IPR021136">
    <property type="entry name" value="Flagellar_hook_control-like_C"/>
</dbReference>
<dbReference type="PANTHER" id="PTHR37533">
    <property type="entry name" value="FLAGELLAR HOOK-LENGTH CONTROL PROTEIN"/>
    <property type="match status" value="1"/>
</dbReference>